<keyword evidence="8" id="KW-0472">Membrane</keyword>
<gene>
    <name evidence="10" type="ORF">I633_05810</name>
</gene>
<dbReference type="PATRIC" id="fig|1300253.3.peg.1204"/>
<reference evidence="10 11" key="1">
    <citation type="journal article" date="2013" name="Genome Biol. Evol.">
        <title>Genomic Diversity of "Deep Ecotype" Alteromonas macleodii Isolates: Evidence for Pan-Mediterranean Clonal Frames.</title>
        <authorList>
            <person name="Lopez-Perez M."/>
            <person name="Gonzaga A."/>
            <person name="Rodriguez-Valera F."/>
        </authorList>
    </citation>
    <scope>NUCLEOTIDE SEQUENCE [LARGE SCALE GENOMIC DNA]</scope>
    <source>
        <strain evidence="11">'English Channel 615'</strain>
    </source>
</reference>
<dbReference type="SUPFAM" id="SSF52540">
    <property type="entry name" value="P-loop containing nucleoside triphosphate hydrolases"/>
    <property type="match status" value="1"/>
</dbReference>
<evidence type="ECO:0000256" key="7">
    <source>
        <dbReference type="ARBA" id="ARBA00022840"/>
    </source>
</evidence>
<dbReference type="CDD" id="cd03257">
    <property type="entry name" value="ABC_NikE_OppD_transporters"/>
    <property type="match status" value="1"/>
</dbReference>
<evidence type="ECO:0000256" key="2">
    <source>
        <dbReference type="ARBA" id="ARBA00005417"/>
    </source>
</evidence>
<organism evidence="10 11">
    <name type="scientific">Alteromonas mediterranea 615</name>
    <dbReference type="NCBI Taxonomy" id="1300253"/>
    <lineage>
        <taxon>Bacteria</taxon>
        <taxon>Pseudomonadati</taxon>
        <taxon>Pseudomonadota</taxon>
        <taxon>Gammaproteobacteria</taxon>
        <taxon>Alteromonadales</taxon>
        <taxon>Alteromonadaceae</taxon>
        <taxon>Alteromonas/Salinimonas group</taxon>
        <taxon>Alteromonas</taxon>
    </lineage>
</organism>
<evidence type="ECO:0000256" key="6">
    <source>
        <dbReference type="ARBA" id="ARBA00022741"/>
    </source>
</evidence>
<feature type="domain" description="ABC transporter" evidence="9">
    <location>
        <begin position="4"/>
        <end position="260"/>
    </location>
</feature>
<dbReference type="GO" id="GO:0005886">
    <property type="term" value="C:plasma membrane"/>
    <property type="evidence" value="ECO:0007669"/>
    <property type="project" value="UniProtKB-SubCell"/>
</dbReference>
<dbReference type="KEGG" id="amh:I633_05810"/>
<dbReference type="Gene3D" id="3.40.50.300">
    <property type="entry name" value="P-loop containing nucleotide triphosphate hydrolases"/>
    <property type="match status" value="1"/>
</dbReference>
<evidence type="ECO:0000256" key="3">
    <source>
        <dbReference type="ARBA" id="ARBA00022448"/>
    </source>
</evidence>
<keyword evidence="3" id="KW-0813">Transport</keyword>
<dbReference type="NCBIfam" id="TIGR01727">
    <property type="entry name" value="oligo_HPY"/>
    <property type="match status" value="1"/>
</dbReference>
<proteinExistence type="inferred from homology"/>
<evidence type="ECO:0000256" key="1">
    <source>
        <dbReference type="ARBA" id="ARBA00004417"/>
    </source>
</evidence>
<dbReference type="GO" id="GO:0016887">
    <property type="term" value="F:ATP hydrolysis activity"/>
    <property type="evidence" value="ECO:0007669"/>
    <property type="project" value="InterPro"/>
</dbReference>
<evidence type="ECO:0000313" key="11">
    <source>
        <dbReference type="Proteomes" id="UP000014909"/>
    </source>
</evidence>
<dbReference type="GO" id="GO:0005524">
    <property type="term" value="F:ATP binding"/>
    <property type="evidence" value="ECO:0007669"/>
    <property type="project" value="UniProtKB-KW"/>
</dbReference>
<evidence type="ECO:0000256" key="8">
    <source>
        <dbReference type="ARBA" id="ARBA00023136"/>
    </source>
</evidence>
<dbReference type="HOGENOM" id="CLU_000604_1_23_6"/>
<comment type="subcellular location">
    <subcellularLocation>
        <location evidence="1">Cell inner membrane</location>
        <topology evidence="1">Peripheral membrane protein</topology>
    </subcellularLocation>
</comment>
<accession>S5AF97</accession>
<dbReference type="InterPro" id="IPR050388">
    <property type="entry name" value="ABC_Ni/Peptide_Import"/>
</dbReference>
<comment type="similarity">
    <text evidence="2">Belongs to the ABC transporter superfamily.</text>
</comment>
<keyword evidence="6" id="KW-0547">Nucleotide-binding</keyword>
<evidence type="ECO:0000256" key="4">
    <source>
        <dbReference type="ARBA" id="ARBA00022475"/>
    </source>
</evidence>
<dbReference type="Proteomes" id="UP000014909">
    <property type="component" value="Chromosome"/>
</dbReference>
<dbReference type="EMBL" id="CP004846">
    <property type="protein sequence ID" value="AGP77351.1"/>
    <property type="molecule type" value="Genomic_DNA"/>
</dbReference>
<dbReference type="InterPro" id="IPR013563">
    <property type="entry name" value="Oligopep_ABC_C"/>
</dbReference>
<evidence type="ECO:0000256" key="5">
    <source>
        <dbReference type="ARBA" id="ARBA00022519"/>
    </source>
</evidence>
<sequence length="345" mass="38185">MPMLDIKNLTLEMQSSEGAIKALDKVNLSVSSGEIRALVGESGSGKSLIVSAICGALPNQWNLTADRMSWNGENLLGMSVQQRREVMRREIAVVFQDPQASLDPSATLGEQLEESIPDEFVQGSWFWQRAQQRKKIAISTVHKVGIKHHKHYLSAFPHQIPADIGQKFMIAMALVSQPKLLIADDPTRGMEPTTKTQILKLFTRLNQTRSLSILFVSHDLLAIASMSHSMTVLYAGQTVESGKMKHIKKRPLHPYTKALLDSAPSFRKDLPPKSLLPTLSGSIPTLQHLPIGCRLGPRCPRAQRACVQTLPYAKSMITATAATTRCTWRSCNGYHAGKRSHVYSQ</sequence>
<evidence type="ECO:0000313" key="10">
    <source>
        <dbReference type="EMBL" id="AGP77351.1"/>
    </source>
</evidence>
<dbReference type="AlphaFoldDB" id="S5AF97"/>
<keyword evidence="5" id="KW-0997">Cell inner membrane</keyword>
<evidence type="ECO:0000259" key="9">
    <source>
        <dbReference type="PROSITE" id="PS50893"/>
    </source>
</evidence>
<dbReference type="Pfam" id="PF00005">
    <property type="entry name" value="ABC_tran"/>
    <property type="match status" value="1"/>
</dbReference>
<dbReference type="SMART" id="SM00382">
    <property type="entry name" value="AAA"/>
    <property type="match status" value="1"/>
</dbReference>
<dbReference type="GO" id="GO:0015833">
    <property type="term" value="P:peptide transport"/>
    <property type="evidence" value="ECO:0007669"/>
    <property type="project" value="InterPro"/>
</dbReference>
<dbReference type="InterPro" id="IPR003439">
    <property type="entry name" value="ABC_transporter-like_ATP-bd"/>
</dbReference>
<name>S5AF97_9ALTE</name>
<keyword evidence="4" id="KW-1003">Cell membrane</keyword>
<protein>
    <submittedName>
        <fullName evidence="10">Peptide ABC transporter ATP-binding protein</fullName>
    </submittedName>
</protein>
<dbReference type="PROSITE" id="PS50893">
    <property type="entry name" value="ABC_TRANSPORTER_2"/>
    <property type="match status" value="1"/>
</dbReference>
<dbReference type="Pfam" id="PF08352">
    <property type="entry name" value="oligo_HPY"/>
    <property type="match status" value="1"/>
</dbReference>
<keyword evidence="7 10" id="KW-0067">ATP-binding</keyword>
<dbReference type="PANTHER" id="PTHR43297:SF4">
    <property type="entry name" value="PUTRESCINE EXPORT SYSTEM ATP-BINDING PROTEIN SAPD"/>
    <property type="match status" value="1"/>
</dbReference>
<dbReference type="BioCyc" id="AMAC1300253:G12YX-933-MONOMER"/>
<dbReference type="InterPro" id="IPR027417">
    <property type="entry name" value="P-loop_NTPase"/>
</dbReference>
<dbReference type="InterPro" id="IPR003593">
    <property type="entry name" value="AAA+_ATPase"/>
</dbReference>
<dbReference type="PANTHER" id="PTHR43297">
    <property type="entry name" value="OLIGOPEPTIDE TRANSPORT ATP-BINDING PROTEIN APPD"/>
    <property type="match status" value="1"/>
</dbReference>